<dbReference type="PANTHER" id="PTHR44936:SF9">
    <property type="entry name" value="SENSOR PROTEIN CREC"/>
    <property type="match status" value="1"/>
</dbReference>
<sequence length="928" mass="98381">MRTATIESGRRAEPEPVAEPAAGASSVDGGPPADPAAGNSMQLKNWRVRTRLVALIVLPTVVAVLLGGLRVTSSIASAAEYQRVRDAVELVGGIGMLLHEIQLERDLSVEYVAGGRRDADLLTLVKNQHEAVDAAAQKVSALAETNGDALGGLGREDLSRALARLTDLTAFRKIVLDTQLPPLRGIEKYRLVTDDLLKLYDAAGQGVPDEGLYASIKALGALARAKEAVSEQRALLAAGLVRQRLDQAEVDAFTGAAAREQSELAAFTAVATTGERQLYNDTVTDQKVDRARFFIDRALYLVRSGQPIRNLSGRGTDADLWFDAISEQANLMRDVADGLTKSIVSRSAALQSSDRNVAVLNSSLVVVVLLLVLLITAVMARSLVRPLRRLRSEALEVAGHRLPTLVQRLRESEGGAAGQAEVQPIGVVSADEIGEVARAFDEVHREAIRLAGDEARLRSNVNAMFVNLSRRTQTLVERQITLIDGLEQGEQDEQRLGDLFKLDHLATRMRRNSENLLVLAGQEPARRWSRPVEITDVIRASLSEVEGYERVVLNFPGDVSIVGQAVNDVIHLLAELVENALSFSPRDTRVVVSGNRIDGGGVMVSITDSGIGMTPEEIGQANWRLANPPVVDVSVSRRMGLFVVGRLALRNGIRVQLRPHDGGGLTAMVLLPETIISHPAYQPDSYQGAFAPAWSPRQAVQGTAQGTAQQGIGAWGQQHGPGSGVAAPALHDPLSRIRGRSSGGVEEAATGPLPAVTGPVPRPGAMSATTGPVSISGPIHGAPVGAPVQPGGVRPGGAEDGPPATEEYLPIFASVESAWFRREPAGDTGSGWRDTPEVDAGWQAAAAVAEKPASDGTTTSGLPKRVPKANLVPGSAEPPASPQQPILSPDRARSRLASFQQGVRQGRAVARGELSEDEGYPTAKGDGA</sequence>
<feature type="compositionally biased region" description="Low complexity" evidence="12">
    <location>
        <begin position="18"/>
        <end position="27"/>
    </location>
</feature>
<reference evidence="15 16" key="1">
    <citation type="submission" date="2024-05" db="EMBL/GenBank/DDBJ databases">
        <title>Microbispora sp.ZYX-F-249.</title>
        <authorList>
            <person name="Xie H."/>
        </authorList>
    </citation>
    <scope>NUCLEOTIDE SEQUENCE [LARGE SCALE GENOMIC DNA]</scope>
    <source>
        <strain evidence="15 16">ZYX-F-249</strain>
    </source>
</reference>
<dbReference type="RefSeq" id="WP_346231052.1">
    <property type="nucleotide sequence ID" value="NZ_JBDJAW010000085.1"/>
</dbReference>
<organism evidence="15 16">
    <name type="scientific">Microbispora maris</name>
    <dbReference type="NCBI Taxonomy" id="3144104"/>
    <lineage>
        <taxon>Bacteria</taxon>
        <taxon>Bacillati</taxon>
        <taxon>Actinomycetota</taxon>
        <taxon>Actinomycetes</taxon>
        <taxon>Streptosporangiales</taxon>
        <taxon>Streptosporangiaceae</taxon>
        <taxon>Microbispora</taxon>
    </lineage>
</organism>
<keyword evidence="4" id="KW-0597">Phosphoprotein</keyword>
<dbReference type="PANTHER" id="PTHR44936">
    <property type="entry name" value="SENSOR PROTEIN CREC"/>
    <property type="match status" value="1"/>
</dbReference>
<dbReference type="SMART" id="SM00387">
    <property type="entry name" value="HATPase_c"/>
    <property type="match status" value="1"/>
</dbReference>
<evidence type="ECO:0000256" key="13">
    <source>
        <dbReference type="SAM" id="Phobius"/>
    </source>
</evidence>
<dbReference type="SUPFAM" id="SSF55874">
    <property type="entry name" value="ATPase domain of HSP90 chaperone/DNA topoisomerase II/histidine kinase"/>
    <property type="match status" value="1"/>
</dbReference>
<evidence type="ECO:0000256" key="9">
    <source>
        <dbReference type="ARBA" id="ARBA00022840"/>
    </source>
</evidence>
<evidence type="ECO:0000313" key="15">
    <source>
        <dbReference type="EMBL" id="MEN3541223.1"/>
    </source>
</evidence>
<evidence type="ECO:0000256" key="2">
    <source>
        <dbReference type="ARBA" id="ARBA00004370"/>
    </source>
</evidence>
<dbReference type="EMBL" id="JBDJAW010000085">
    <property type="protein sequence ID" value="MEN3541223.1"/>
    <property type="molecule type" value="Genomic_DNA"/>
</dbReference>
<dbReference type="InterPro" id="IPR050980">
    <property type="entry name" value="2C_sensor_his_kinase"/>
</dbReference>
<evidence type="ECO:0000256" key="1">
    <source>
        <dbReference type="ARBA" id="ARBA00000085"/>
    </source>
</evidence>
<evidence type="ECO:0000256" key="3">
    <source>
        <dbReference type="ARBA" id="ARBA00012438"/>
    </source>
</evidence>
<keyword evidence="8" id="KW-0418">Kinase</keyword>
<keyword evidence="10 13" id="KW-1133">Transmembrane helix</keyword>
<dbReference type="InterPro" id="IPR036890">
    <property type="entry name" value="HATPase_C_sf"/>
</dbReference>
<dbReference type="Pfam" id="PF08376">
    <property type="entry name" value="NIT"/>
    <property type="match status" value="1"/>
</dbReference>
<protein>
    <recommendedName>
        <fullName evidence="3">histidine kinase</fullName>
        <ecNumber evidence="3">2.7.13.3</ecNumber>
    </recommendedName>
</protein>
<dbReference type="EC" id="2.7.13.3" evidence="3"/>
<evidence type="ECO:0000313" key="16">
    <source>
        <dbReference type="Proteomes" id="UP001447516"/>
    </source>
</evidence>
<dbReference type="CDD" id="cd06225">
    <property type="entry name" value="HAMP"/>
    <property type="match status" value="1"/>
</dbReference>
<feature type="transmembrane region" description="Helical" evidence="13">
    <location>
        <begin position="52"/>
        <end position="69"/>
    </location>
</feature>
<dbReference type="Proteomes" id="UP001447516">
    <property type="component" value="Unassembled WGS sequence"/>
</dbReference>
<dbReference type="SMART" id="SM00304">
    <property type="entry name" value="HAMP"/>
    <property type="match status" value="1"/>
</dbReference>
<dbReference type="Gene3D" id="6.10.340.10">
    <property type="match status" value="1"/>
</dbReference>
<dbReference type="PROSITE" id="PS50885">
    <property type="entry name" value="HAMP"/>
    <property type="match status" value="1"/>
</dbReference>
<feature type="domain" description="HAMP" evidence="14">
    <location>
        <begin position="381"/>
        <end position="452"/>
    </location>
</feature>
<evidence type="ECO:0000256" key="12">
    <source>
        <dbReference type="SAM" id="MobiDB-lite"/>
    </source>
</evidence>
<keyword evidence="6 13" id="KW-0812">Transmembrane</keyword>
<accession>A0ABV0B115</accession>
<dbReference type="InterPro" id="IPR003594">
    <property type="entry name" value="HATPase_dom"/>
</dbReference>
<evidence type="ECO:0000256" key="10">
    <source>
        <dbReference type="ARBA" id="ARBA00022989"/>
    </source>
</evidence>
<feature type="region of interest" description="Disordered" evidence="12">
    <location>
        <begin position="850"/>
        <end position="928"/>
    </location>
</feature>
<comment type="caution">
    <text evidence="15">The sequence shown here is derived from an EMBL/GenBank/DDBJ whole genome shotgun (WGS) entry which is preliminary data.</text>
</comment>
<feature type="transmembrane region" description="Helical" evidence="13">
    <location>
        <begin position="364"/>
        <end position="384"/>
    </location>
</feature>
<keyword evidence="16" id="KW-1185">Reference proteome</keyword>
<dbReference type="InterPro" id="IPR013587">
    <property type="entry name" value="Nitrate/nitrite_sensing"/>
</dbReference>
<dbReference type="Gene3D" id="3.30.565.10">
    <property type="entry name" value="Histidine kinase-like ATPase, C-terminal domain"/>
    <property type="match status" value="1"/>
</dbReference>
<evidence type="ECO:0000256" key="4">
    <source>
        <dbReference type="ARBA" id="ARBA00022553"/>
    </source>
</evidence>
<name>A0ABV0B115_9ACTN</name>
<keyword evidence="9" id="KW-0067">ATP-binding</keyword>
<dbReference type="Pfam" id="PF02518">
    <property type="entry name" value="HATPase_c"/>
    <property type="match status" value="1"/>
</dbReference>
<keyword evidence="7" id="KW-0547">Nucleotide-binding</keyword>
<dbReference type="InterPro" id="IPR003660">
    <property type="entry name" value="HAMP_dom"/>
</dbReference>
<evidence type="ECO:0000256" key="6">
    <source>
        <dbReference type="ARBA" id="ARBA00022692"/>
    </source>
</evidence>
<gene>
    <name evidence="15" type="ORF">AAH991_39345</name>
</gene>
<feature type="region of interest" description="Disordered" evidence="12">
    <location>
        <begin position="1"/>
        <end position="39"/>
    </location>
</feature>
<comment type="catalytic activity">
    <reaction evidence="1">
        <text>ATP + protein L-histidine = ADP + protein N-phospho-L-histidine.</text>
        <dbReference type="EC" id="2.7.13.3"/>
    </reaction>
</comment>
<proteinExistence type="predicted"/>
<keyword evidence="11" id="KW-0902">Two-component regulatory system</keyword>
<evidence type="ECO:0000256" key="11">
    <source>
        <dbReference type="ARBA" id="ARBA00023012"/>
    </source>
</evidence>
<evidence type="ECO:0000256" key="5">
    <source>
        <dbReference type="ARBA" id="ARBA00022679"/>
    </source>
</evidence>
<evidence type="ECO:0000256" key="7">
    <source>
        <dbReference type="ARBA" id="ARBA00022741"/>
    </source>
</evidence>
<keyword evidence="5" id="KW-0808">Transferase</keyword>
<evidence type="ECO:0000259" key="14">
    <source>
        <dbReference type="PROSITE" id="PS50885"/>
    </source>
</evidence>
<comment type="subcellular location">
    <subcellularLocation>
        <location evidence="2">Membrane</location>
    </subcellularLocation>
</comment>
<feature type="region of interest" description="Disordered" evidence="12">
    <location>
        <begin position="736"/>
        <end position="761"/>
    </location>
</feature>
<keyword evidence="13" id="KW-0472">Membrane</keyword>
<evidence type="ECO:0000256" key="8">
    <source>
        <dbReference type="ARBA" id="ARBA00022777"/>
    </source>
</evidence>